<accession>A0A2H3BXF4</accession>
<dbReference type="AlphaFoldDB" id="A0A2H3BXF4"/>
<dbReference type="Proteomes" id="UP000218334">
    <property type="component" value="Unassembled WGS sequence"/>
</dbReference>
<evidence type="ECO:0000313" key="1">
    <source>
        <dbReference type="EMBL" id="PBK68573.1"/>
    </source>
</evidence>
<dbReference type="EMBL" id="KZ293432">
    <property type="protein sequence ID" value="PBK68573.1"/>
    <property type="molecule type" value="Genomic_DNA"/>
</dbReference>
<evidence type="ECO:0000313" key="2">
    <source>
        <dbReference type="Proteomes" id="UP000218334"/>
    </source>
</evidence>
<gene>
    <name evidence="1" type="ORF">ARMSODRAFT_206428</name>
</gene>
<organism evidence="1 2">
    <name type="scientific">Armillaria solidipes</name>
    <dbReference type="NCBI Taxonomy" id="1076256"/>
    <lineage>
        <taxon>Eukaryota</taxon>
        <taxon>Fungi</taxon>
        <taxon>Dikarya</taxon>
        <taxon>Basidiomycota</taxon>
        <taxon>Agaricomycotina</taxon>
        <taxon>Agaricomycetes</taxon>
        <taxon>Agaricomycetidae</taxon>
        <taxon>Agaricales</taxon>
        <taxon>Marasmiineae</taxon>
        <taxon>Physalacriaceae</taxon>
        <taxon>Armillaria</taxon>
    </lineage>
</organism>
<evidence type="ECO:0008006" key="3">
    <source>
        <dbReference type="Google" id="ProtNLM"/>
    </source>
</evidence>
<sequence>MLPEGHDKAIVPGIVGQRVPEMNNSDDTLYNPFKADIYQLGDTVLSEFGTYSGLSAFKPLLRSMVSVDPSKRPTASDTLAQFDAIVSRSSAVSMTWRIWSNRICDPLVPWFWIRFLYFVFLPAAL</sequence>
<proteinExistence type="predicted"/>
<reference evidence="2" key="1">
    <citation type="journal article" date="2017" name="Nat. Ecol. Evol.">
        <title>Genome expansion and lineage-specific genetic innovations in the forest pathogenic fungi Armillaria.</title>
        <authorList>
            <person name="Sipos G."/>
            <person name="Prasanna A.N."/>
            <person name="Walter M.C."/>
            <person name="O'Connor E."/>
            <person name="Balint B."/>
            <person name="Krizsan K."/>
            <person name="Kiss B."/>
            <person name="Hess J."/>
            <person name="Varga T."/>
            <person name="Slot J."/>
            <person name="Riley R."/>
            <person name="Boka B."/>
            <person name="Rigling D."/>
            <person name="Barry K."/>
            <person name="Lee J."/>
            <person name="Mihaltcheva S."/>
            <person name="LaButti K."/>
            <person name="Lipzen A."/>
            <person name="Waldron R."/>
            <person name="Moloney N.M."/>
            <person name="Sperisen C."/>
            <person name="Kredics L."/>
            <person name="Vagvoelgyi C."/>
            <person name="Patrignani A."/>
            <person name="Fitzpatrick D."/>
            <person name="Nagy I."/>
            <person name="Doyle S."/>
            <person name="Anderson J.B."/>
            <person name="Grigoriev I.V."/>
            <person name="Gueldener U."/>
            <person name="Muensterkoetter M."/>
            <person name="Nagy L.G."/>
        </authorList>
    </citation>
    <scope>NUCLEOTIDE SEQUENCE [LARGE SCALE GENOMIC DNA]</scope>
    <source>
        <strain evidence="2">28-4</strain>
    </source>
</reference>
<protein>
    <recommendedName>
        <fullName evidence="3">Protein kinase domain-containing protein</fullName>
    </recommendedName>
</protein>
<keyword evidence="2" id="KW-1185">Reference proteome</keyword>
<name>A0A2H3BXF4_9AGAR</name>